<dbReference type="GO" id="GO:0004792">
    <property type="term" value="F:thiosulfate-cyanide sulfurtransferase activity"/>
    <property type="evidence" value="ECO:0007669"/>
    <property type="project" value="InterPro"/>
</dbReference>
<dbReference type="InterPro" id="IPR001763">
    <property type="entry name" value="Rhodanese-like_dom"/>
</dbReference>
<gene>
    <name evidence="4" type="ORF">H7C19_06840</name>
</gene>
<accession>A0A7X0RN15</accession>
<dbReference type="AlphaFoldDB" id="A0A7X0RN15"/>
<reference evidence="4 5" key="1">
    <citation type="submission" date="2020-08" db="EMBL/GenBank/DDBJ databases">
        <title>Cohnella phylogeny.</title>
        <authorList>
            <person name="Dunlap C."/>
        </authorList>
    </citation>
    <scope>NUCLEOTIDE SEQUENCE [LARGE SCALE GENOMIC DNA]</scope>
    <source>
        <strain evidence="4 5">DSM 28246</strain>
    </source>
</reference>
<proteinExistence type="predicted"/>
<dbReference type="Pfam" id="PF00581">
    <property type="entry name" value="Rhodanese"/>
    <property type="match status" value="2"/>
</dbReference>
<dbReference type="PANTHER" id="PTHR11364">
    <property type="entry name" value="THIOSULFATE SULFERTANSFERASE"/>
    <property type="match status" value="1"/>
</dbReference>
<comment type="caution">
    <text evidence="4">The sequence shown here is derived from an EMBL/GenBank/DDBJ whole genome shotgun (WGS) entry which is preliminary data.</text>
</comment>
<evidence type="ECO:0000313" key="4">
    <source>
        <dbReference type="EMBL" id="MBB6670401.1"/>
    </source>
</evidence>
<dbReference type="InterPro" id="IPR045078">
    <property type="entry name" value="TST/MPST-like"/>
</dbReference>
<dbReference type="SMART" id="SM00450">
    <property type="entry name" value="RHOD"/>
    <property type="match status" value="2"/>
</dbReference>
<dbReference type="CDD" id="cd01449">
    <property type="entry name" value="TST_Repeat_2"/>
    <property type="match status" value="1"/>
</dbReference>
<dbReference type="InterPro" id="IPR036873">
    <property type="entry name" value="Rhodanese-like_dom_sf"/>
</dbReference>
<keyword evidence="1 4" id="KW-0808">Transferase</keyword>
<evidence type="ECO:0000256" key="1">
    <source>
        <dbReference type="ARBA" id="ARBA00022679"/>
    </source>
</evidence>
<dbReference type="InterPro" id="IPR001307">
    <property type="entry name" value="Thiosulphate_STrfase_CS"/>
</dbReference>
<dbReference type="SUPFAM" id="SSF52821">
    <property type="entry name" value="Rhodanese/Cell cycle control phosphatase"/>
    <property type="match status" value="2"/>
</dbReference>
<protein>
    <submittedName>
        <fullName evidence="4">Sulfurtransferase</fullName>
    </submittedName>
</protein>
<dbReference type="PROSITE" id="PS50206">
    <property type="entry name" value="RHODANESE_3"/>
    <property type="match status" value="2"/>
</dbReference>
<dbReference type="EMBL" id="JACJVP010000007">
    <property type="protein sequence ID" value="MBB6670401.1"/>
    <property type="molecule type" value="Genomic_DNA"/>
</dbReference>
<organism evidence="4 5">
    <name type="scientific">Cohnella nanjingensis</name>
    <dbReference type="NCBI Taxonomy" id="1387779"/>
    <lineage>
        <taxon>Bacteria</taxon>
        <taxon>Bacillati</taxon>
        <taxon>Bacillota</taxon>
        <taxon>Bacilli</taxon>
        <taxon>Bacillales</taxon>
        <taxon>Paenibacillaceae</taxon>
        <taxon>Cohnella</taxon>
    </lineage>
</organism>
<dbReference type="Gene3D" id="3.40.250.10">
    <property type="entry name" value="Rhodanese-like domain"/>
    <property type="match status" value="2"/>
</dbReference>
<evidence type="ECO:0000313" key="5">
    <source>
        <dbReference type="Proteomes" id="UP000547209"/>
    </source>
</evidence>
<dbReference type="PROSITE" id="PS00380">
    <property type="entry name" value="RHODANESE_1"/>
    <property type="match status" value="1"/>
</dbReference>
<dbReference type="RefSeq" id="WP_185141830.1">
    <property type="nucleotide sequence ID" value="NZ_JACJVP010000007.1"/>
</dbReference>
<dbReference type="PANTHER" id="PTHR11364:SF27">
    <property type="entry name" value="SULFURTRANSFERASE"/>
    <property type="match status" value="1"/>
</dbReference>
<dbReference type="Proteomes" id="UP000547209">
    <property type="component" value="Unassembled WGS sequence"/>
</dbReference>
<sequence length="278" mass="30282">MSNLIAAAEAAERLGRPDAVFADVRFVLGEPEAGQAAYVRGHIPGAVFFDLNKDLSGPKETHGGGHPLPAMDEFARKLGEAGIDAGTEVIVYDDQGGSIAARLWWMLKHAGHERVRLLAEGFSAWRDAGFPVTAEPPRPIARTFVPRVDDRLRATVADVRAGLERRDRVVLVDSRIPRRYTGEDATKYAKAGHIPGAINRYWEDGSPGGVFLGAEAQWERFEGIPADRDIIVYCGAGVTACPNVLALTEAGYPNVRLYVGSWSDWISYEDNPIAKGEE</sequence>
<dbReference type="CDD" id="cd01448">
    <property type="entry name" value="TST_Repeat_1"/>
    <property type="match status" value="1"/>
</dbReference>
<name>A0A7X0RN15_9BACL</name>
<feature type="domain" description="Rhodanese" evidence="3">
    <location>
        <begin position="15"/>
        <end position="134"/>
    </location>
</feature>
<keyword evidence="2" id="KW-0677">Repeat</keyword>
<keyword evidence="5" id="KW-1185">Reference proteome</keyword>
<evidence type="ECO:0000256" key="2">
    <source>
        <dbReference type="ARBA" id="ARBA00022737"/>
    </source>
</evidence>
<feature type="domain" description="Rhodanese" evidence="3">
    <location>
        <begin position="165"/>
        <end position="274"/>
    </location>
</feature>
<evidence type="ECO:0000259" key="3">
    <source>
        <dbReference type="PROSITE" id="PS50206"/>
    </source>
</evidence>